<feature type="transmembrane region" description="Helical" evidence="6">
    <location>
        <begin position="663"/>
        <end position="688"/>
    </location>
</feature>
<feature type="transmembrane region" description="Helical" evidence="6">
    <location>
        <begin position="548"/>
        <end position="567"/>
    </location>
</feature>
<dbReference type="PANTHER" id="PTHR33406:SF13">
    <property type="entry name" value="MEMBRANE PROTEIN YDFJ"/>
    <property type="match status" value="1"/>
</dbReference>
<dbReference type="InterPro" id="IPR000731">
    <property type="entry name" value="SSD"/>
</dbReference>
<keyword evidence="4 6" id="KW-1133">Transmembrane helix</keyword>
<feature type="transmembrane region" description="Helical" evidence="6">
    <location>
        <begin position="587"/>
        <end position="608"/>
    </location>
</feature>
<feature type="transmembrane region" description="Helical" evidence="6">
    <location>
        <begin position="267"/>
        <end position="288"/>
    </location>
</feature>
<dbReference type="Pfam" id="PF03176">
    <property type="entry name" value="MMPL"/>
    <property type="match status" value="2"/>
</dbReference>
<sequence length="703" mass="75434">MLEKWTRFVIRNRFKAVGLWVVLTLFGLTAALNLDQHLTTSLTIPNSGSASAEALLATGFNENTEGTLTVLLNFKNATPTEITELESKVEGASKVIPDSRISFQRAIGGVLITNISTPFDLNEASKYTEVLRDKLSESGLSKAQVTGPPAIKSDVTPVMASDLHRGELIAIFFALVILILILGLSFTVLIPFIVAIAVIGTALGTIYLIALNFMMVLYIPNIVALIGLGLAVDYSLLIQHRFRSELKVNSSVDQAVIETMRTAGRTVVLSGFIVTGGLACLLLMPIPFVRSLGVAGALVPLISIACALTLQPALLSYFGRKGSTPRKFHGIWERERGANSLITRVTKLVIKKPKLVFLTSTFTLLIAATPMLSLSLTPSSMSAIPKNLESAAALNWAAEKAGAGSITPIAIIMDLGSSGAALSNESKSARIALANSISANPEVFTVAGGEKLPYIDATGRYLRILVISKSEFGSPQTQALVKEIREKYLPESGFPKTVPIFVGGAAAQGVDLIEKLKSTLPLIILFALLFAFFLLARTFKSIVLPLKAIVLNLLSTSVSYAAIVLVFKYGVGSTLLNTHQVEEIEAWVLIFIFAILFGLTMDYEVFLLSRMKEAIDLGATNEHAIEESLAKTIGVITAAAAVMFVAVMGLASGHFAGLQELGIGLAVGVAIDATIIRTFLLPSTMVLLGRWNWWLPKLFTSQR</sequence>
<feature type="transmembrane region" description="Helical" evidence="6">
    <location>
        <begin position="629"/>
        <end position="651"/>
    </location>
</feature>
<name>A0A6J6BHF4_9ZZZZ</name>
<feature type="transmembrane region" description="Helical" evidence="6">
    <location>
        <begin position="168"/>
        <end position="185"/>
    </location>
</feature>
<evidence type="ECO:0000313" key="8">
    <source>
        <dbReference type="EMBL" id="CAB4538421.1"/>
    </source>
</evidence>
<feature type="transmembrane region" description="Helical" evidence="6">
    <location>
        <begin position="519"/>
        <end position="536"/>
    </location>
</feature>
<dbReference type="InterPro" id="IPR004869">
    <property type="entry name" value="MMPL_dom"/>
</dbReference>
<dbReference type="PANTHER" id="PTHR33406">
    <property type="entry name" value="MEMBRANE PROTEIN MJ1562-RELATED"/>
    <property type="match status" value="1"/>
</dbReference>
<gene>
    <name evidence="8" type="ORF">UFOPK1425_00432</name>
</gene>
<keyword evidence="3 6" id="KW-0812">Transmembrane</keyword>
<proteinExistence type="predicted"/>
<evidence type="ECO:0000256" key="6">
    <source>
        <dbReference type="SAM" id="Phobius"/>
    </source>
</evidence>
<dbReference type="InterPro" id="IPR050545">
    <property type="entry name" value="Mycobact_MmpL"/>
</dbReference>
<accession>A0A6J6BHF4</accession>
<dbReference type="EMBL" id="CAEZSJ010000060">
    <property type="protein sequence ID" value="CAB4538421.1"/>
    <property type="molecule type" value="Genomic_DNA"/>
</dbReference>
<evidence type="ECO:0000256" key="4">
    <source>
        <dbReference type="ARBA" id="ARBA00022989"/>
    </source>
</evidence>
<feature type="transmembrane region" description="Helical" evidence="6">
    <location>
        <begin position="355"/>
        <end position="376"/>
    </location>
</feature>
<organism evidence="8">
    <name type="scientific">freshwater metagenome</name>
    <dbReference type="NCBI Taxonomy" id="449393"/>
    <lineage>
        <taxon>unclassified sequences</taxon>
        <taxon>metagenomes</taxon>
        <taxon>ecological metagenomes</taxon>
    </lineage>
</organism>
<dbReference type="Gene3D" id="1.20.1640.10">
    <property type="entry name" value="Multidrug efflux transporter AcrB transmembrane domain"/>
    <property type="match status" value="2"/>
</dbReference>
<dbReference type="AlphaFoldDB" id="A0A6J6BHF4"/>
<dbReference type="GO" id="GO:0005886">
    <property type="term" value="C:plasma membrane"/>
    <property type="evidence" value="ECO:0007669"/>
    <property type="project" value="UniProtKB-SubCell"/>
</dbReference>
<feature type="transmembrane region" description="Helical" evidence="6">
    <location>
        <begin position="216"/>
        <end position="237"/>
    </location>
</feature>
<dbReference type="PROSITE" id="PS50156">
    <property type="entry name" value="SSD"/>
    <property type="match status" value="1"/>
</dbReference>
<reference evidence="8" key="1">
    <citation type="submission" date="2020-05" db="EMBL/GenBank/DDBJ databases">
        <authorList>
            <person name="Chiriac C."/>
            <person name="Salcher M."/>
            <person name="Ghai R."/>
            <person name="Kavagutti S V."/>
        </authorList>
    </citation>
    <scope>NUCLEOTIDE SEQUENCE</scope>
</reference>
<feature type="domain" description="SSD" evidence="7">
    <location>
        <begin position="192"/>
        <end position="317"/>
    </location>
</feature>
<protein>
    <submittedName>
        <fullName evidence="8">Unannotated protein</fullName>
    </submittedName>
</protein>
<evidence type="ECO:0000256" key="2">
    <source>
        <dbReference type="ARBA" id="ARBA00022475"/>
    </source>
</evidence>
<feature type="transmembrane region" description="Helical" evidence="6">
    <location>
        <begin position="192"/>
        <end position="210"/>
    </location>
</feature>
<evidence type="ECO:0000256" key="5">
    <source>
        <dbReference type="ARBA" id="ARBA00023136"/>
    </source>
</evidence>
<comment type="subcellular location">
    <subcellularLocation>
        <location evidence="1">Cell membrane</location>
        <topology evidence="1">Multi-pass membrane protein</topology>
    </subcellularLocation>
</comment>
<evidence type="ECO:0000256" key="3">
    <source>
        <dbReference type="ARBA" id="ARBA00022692"/>
    </source>
</evidence>
<keyword evidence="5 6" id="KW-0472">Membrane</keyword>
<evidence type="ECO:0000259" key="7">
    <source>
        <dbReference type="PROSITE" id="PS50156"/>
    </source>
</evidence>
<keyword evidence="2" id="KW-1003">Cell membrane</keyword>
<dbReference type="SUPFAM" id="SSF82866">
    <property type="entry name" value="Multidrug efflux transporter AcrB transmembrane domain"/>
    <property type="match status" value="2"/>
</dbReference>
<feature type="transmembrane region" description="Helical" evidence="6">
    <location>
        <begin position="294"/>
        <end position="318"/>
    </location>
</feature>
<evidence type="ECO:0000256" key="1">
    <source>
        <dbReference type="ARBA" id="ARBA00004651"/>
    </source>
</evidence>